<dbReference type="Gene3D" id="3.40.190.10">
    <property type="entry name" value="Periplasmic binding protein-like II"/>
    <property type="match status" value="2"/>
</dbReference>
<dbReference type="InterPro" id="IPR001638">
    <property type="entry name" value="Solute-binding_3/MltF_N"/>
</dbReference>
<dbReference type="PANTHER" id="PTHR43065">
    <property type="entry name" value="SENSOR HISTIDINE KINASE"/>
    <property type="match status" value="1"/>
</dbReference>
<dbReference type="Gene3D" id="3.30.565.10">
    <property type="entry name" value="Histidine kinase-like ATPase, C-terminal domain"/>
    <property type="match status" value="1"/>
</dbReference>
<proteinExistence type="predicted"/>
<reference evidence="9 10" key="1">
    <citation type="submission" date="2011-09" db="EMBL/GenBank/DDBJ databases">
        <authorList>
            <consortium name="US DOE Joint Genome Institute (JGI-PGF)"/>
            <person name="Lucas S."/>
            <person name="Han J."/>
            <person name="Lapidus A."/>
            <person name="Cheng J.-F."/>
            <person name="Goodwin L."/>
            <person name="Pitluck S."/>
            <person name="Peters L."/>
            <person name="Land M.L."/>
            <person name="Hauser L."/>
            <person name="Orellana R."/>
            <person name="Lovley D."/>
            <person name="Woyke T.J."/>
        </authorList>
    </citation>
    <scope>NUCLEOTIDE SEQUENCE [LARGE SCALE GENOMIC DNA]</scope>
    <source>
        <strain evidence="9 10">2ac9</strain>
    </source>
</reference>
<keyword evidence="5" id="KW-0812">Transmembrane</keyword>
<dbReference type="RefSeq" id="WP_004074713.1">
    <property type="nucleotide sequence ID" value="NZ_CM001488.1"/>
</dbReference>
<dbReference type="Pfam" id="PF00072">
    <property type="entry name" value="Response_reg"/>
    <property type="match status" value="1"/>
</dbReference>
<keyword evidence="10" id="KW-1185">Reference proteome</keyword>
<dbReference type="InterPro" id="IPR005467">
    <property type="entry name" value="His_kinase_dom"/>
</dbReference>
<feature type="domain" description="PAC" evidence="8">
    <location>
        <begin position="408"/>
        <end position="459"/>
    </location>
</feature>
<dbReference type="SUPFAM" id="SSF47384">
    <property type="entry name" value="Homodimeric domain of signal transducing histidine kinase"/>
    <property type="match status" value="1"/>
</dbReference>
<keyword evidence="3 4" id="KW-0597">Phosphoprotein</keyword>
<dbReference type="SMART" id="SM00091">
    <property type="entry name" value="PAS"/>
    <property type="match status" value="1"/>
</dbReference>
<evidence type="ECO:0000259" key="8">
    <source>
        <dbReference type="PROSITE" id="PS50113"/>
    </source>
</evidence>
<dbReference type="InterPro" id="IPR036890">
    <property type="entry name" value="HATPase_C_sf"/>
</dbReference>
<evidence type="ECO:0000259" key="6">
    <source>
        <dbReference type="PROSITE" id="PS50109"/>
    </source>
</evidence>
<organism evidence="9 10">
    <name type="scientific">Desulfobacter postgatei 2ac9</name>
    <dbReference type="NCBI Taxonomy" id="879212"/>
    <lineage>
        <taxon>Bacteria</taxon>
        <taxon>Pseudomonadati</taxon>
        <taxon>Thermodesulfobacteriota</taxon>
        <taxon>Desulfobacteria</taxon>
        <taxon>Desulfobacterales</taxon>
        <taxon>Desulfobacteraceae</taxon>
        <taxon>Desulfobacter</taxon>
    </lineage>
</organism>
<feature type="modified residue" description="4-aspartylphosphate" evidence="4">
    <location>
        <position position="774"/>
    </location>
</feature>
<evidence type="ECO:0000256" key="1">
    <source>
        <dbReference type="ARBA" id="ARBA00000085"/>
    </source>
</evidence>
<dbReference type="SMART" id="SM00388">
    <property type="entry name" value="HisKA"/>
    <property type="match status" value="1"/>
</dbReference>
<feature type="transmembrane region" description="Helical" evidence="5">
    <location>
        <begin position="292"/>
        <end position="312"/>
    </location>
</feature>
<dbReference type="InterPro" id="IPR003661">
    <property type="entry name" value="HisK_dim/P_dom"/>
</dbReference>
<dbReference type="Proteomes" id="UP000005778">
    <property type="component" value="Chromosome"/>
</dbReference>
<dbReference type="Gene3D" id="3.40.50.2300">
    <property type="match status" value="1"/>
</dbReference>
<dbReference type="SMART" id="SM00062">
    <property type="entry name" value="PBPb"/>
    <property type="match status" value="1"/>
</dbReference>
<evidence type="ECO:0000256" key="4">
    <source>
        <dbReference type="PROSITE-ProRule" id="PRU00169"/>
    </source>
</evidence>
<dbReference type="eggNOG" id="COG4191">
    <property type="taxonomic scope" value="Bacteria"/>
</dbReference>
<dbReference type="Pfam" id="PF00497">
    <property type="entry name" value="SBP_bac_3"/>
    <property type="match status" value="1"/>
</dbReference>
<feature type="transmembrane region" description="Helical" evidence="5">
    <location>
        <begin position="12"/>
        <end position="33"/>
    </location>
</feature>
<accession>I5B671</accession>
<dbReference type="InterPro" id="IPR004358">
    <property type="entry name" value="Sig_transdc_His_kin-like_C"/>
</dbReference>
<dbReference type="EMBL" id="CM001488">
    <property type="protein sequence ID" value="EIM64984.1"/>
    <property type="molecule type" value="Genomic_DNA"/>
</dbReference>
<dbReference type="PROSITE" id="PS50113">
    <property type="entry name" value="PAC"/>
    <property type="match status" value="1"/>
</dbReference>
<comment type="catalytic activity">
    <reaction evidence="1">
        <text>ATP + protein L-histidine = ADP + protein N-phospho-L-histidine.</text>
        <dbReference type="EC" id="2.7.13.3"/>
    </reaction>
</comment>
<dbReference type="InterPro" id="IPR011006">
    <property type="entry name" value="CheY-like_superfamily"/>
</dbReference>
<dbReference type="CDD" id="cd00082">
    <property type="entry name" value="HisKA"/>
    <property type="match status" value="1"/>
</dbReference>
<dbReference type="PROSITE" id="PS50110">
    <property type="entry name" value="RESPONSE_REGULATORY"/>
    <property type="match status" value="1"/>
</dbReference>
<dbReference type="InterPro" id="IPR001789">
    <property type="entry name" value="Sig_transdc_resp-reg_receiver"/>
</dbReference>
<keyword evidence="5" id="KW-0472">Membrane</keyword>
<dbReference type="SMART" id="SM00387">
    <property type="entry name" value="HATPase_c"/>
    <property type="match status" value="1"/>
</dbReference>
<dbReference type="SUPFAM" id="SSF55874">
    <property type="entry name" value="ATPase domain of HSP90 chaperone/DNA topoisomerase II/histidine kinase"/>
    <property type="match status" value="1"/>
</dbReference>
<dbReference type="HOGENOM" id="CLU_000445_114_69_7"/>
<dbReference type="NCBIfam" id="TIGR00229">
    <property type="entry name" value="sensory_box"/>
    <property type="match status" value="1"/>
</dbReference>
<evidence type="ECO:0000259" key="7">
    <source>
        <dbReference type="PROSITE" id="PS50110"/>
    </source>
</evidence>
<dbReference type="PROSITE" id="PS50109">
    <property type="entry name" value="HIS_KIN"/>
    <property type="match status" value="1"/>
</dbReference>
<dbReference type="STRING" id="879212.DespoDRAFT_03197"/>
<dbReference type="Gene3D" id="1.10.287.130">
    <property type="match status" value="1"/>
</dbReference>
<protein>
    <recommendedName>
        <fullName evidence="2">histidine kinase</fullName>
        <ecNumber evidence="2">2.7.13.3</ecNumber>
    </recommendedName>
</protein>
<dbReference type="InterPro" id="IPR000700">
    <property type="entry name" value="PAS-assoc_C"/>
</dbReference>
<dbReference type="CDD" id="cd01007">
    <property type="entry name" value="PBP2_BvgS_HisK_like"/>
    <property type="match status" value="1"/>
</dbReference>
<dbReference type="Pfam" id="PF02518">
    <property type="entry name" value="HATPase_c"/>
    <property type="match status" value="1"/>
</dbReference>
<dbReference type="InterPro" id="IPR003594">
    <property type="entry name" value="HATPase_dom"/>
</dbReference>
<dbReference type="eggNOG" id="COG0834">
    <property type="taxonomic scope" value="Bacteria"/>
</dbReference>
<dbReference type="AlphaFoldDB" id="I5B671"/>
<dbReference type="SMART" id="SM00448">
    <property type="entry name" value="REC"/>
    <property type="match status" value="1"/>
</dbReference>
<name>I5B671_9BACT</name>
<keyword evidence="5" id="KW-1133">Transmembrane helix</keyword>
<dbReference type="SUPFAM" id="SSF53850">
    <property type="entry name" value="Periplasmic binding protein-like II"/>
    <property type="match status" value="1"/>
</dbReference>
<feature type="domain" description="Histidine kinase" evidence="6">
    <location>
        <begin position="479"/>
        <end position="703"/>
    </location>
</feature>
<evidence type="ECO:0000256" key="2">
    <source>
        <dbReference type="ARBA" id="ARBA00012438"/>
    </source>
</evidence>
<dbReference type="PRINTS" id="PR00344">
    <property type="entry name" value="BCTRLSENSOR"/>
</dbReference>
<evidence type="ECO:0000313" key="9">
    <source>
        <dbReference type="EMBL" id="EIM64984.1"/>
    </source>
</evidence>
<dbReference type="PANTHER" id="PTHR43065:SF42">
    <property type="entry name" value="TWO-COMPONENT SENSOR PPRA"/>
    <property type="match status" value="1"/>
</dbReference>
<dbReference type="Gene3D" id="3.30.450.20">
    <property type="entry name" value="PAS domain"/>
    <property type="match status" value="1"/>
</dbReference>
<dbReference type="CDD" id="cd00156">
    <property type="entry name" value="REC"/>
    <property type="match status" value="1"/>
</dbReference>
<feature type="domain" description="Response regulatory" evidence="7">
    <location>
        <begin position="723"/>
        <end position="839"/>
    </location>
</feature>
<dbReference type="SUPFAM" id="SSF55785">
    <property type="entry name" value="PYP-like sensor domain (PAS domain)"/>
    <property type="match status" value="1"/>
</dbReference>
<dbReference type="SUPFAM" id="SSF52172">
    <property type="entry name" value="CheY-like"/>
    <property type="match status" value="1"/>
</dbReference>
<gene>
    <name evidence="9" type="ORF">DespoDRAFT_03197</name>
</gene>
<dbReference type="InterPro" id="IPR036097">
    <property type="entry name" value="HisK_dim/P_sf"/>
</dbReference>
<evidence type="ECO:0000256" key="3">
    <source>
        <dbReference type="ARBA" id="ARBA00022553"/>
    </source>
</evidence>
<evidence type="ECO:0000313" key="10">
    <source>
        <dbReference type="Proteomes" id="UP000005778"/>
    </source>
</evidence>
<dbReference type="InterPro" id="IPR000014">
    <property type="entry name" value="PAS"/>
</dbReference>
<evidence type="ECO:0000256" key="5">
    <source>
        <dbReference type="SAM" id="Phobius"/>
    </source>
</evidence>
<reference evidence="9 10" key="2">
    <citation type="submission" date="2012-02" db="EMBL/GenBank/DDBJ databases">
        <title>Improved High-Quality Draft sequence of Desulfobacter postgatei 2ac9.</title>
        <authorList>
            <consortium name="US DOE Joint Genome Institute"/>
            <person name="Lucas S."/>
            <person name="Han J."/>
            <person name="Lapidus A."/>
            <person name="Cheng J.-F."/>
            <person name="Goodwin L."/>
            <person name="Pitluck S."/>
            <person name="Peters L."/>
            <person name="Ovchinnikova G."/>
            <person name="Held B."/>
            <person name="Detter J.C."/>
            <person name="Han C."/>
            <person name="Tapia R."/>
            <person name="Land M."/>
            <person name="Hauser L."/>
            <person name="Kyrpides N."/>
            <person name="Ivanova N."/>
            <person name="Pagani I."/>
            <person name="Orellana R."/>
            <person name="Lovley D."/>
            <person name="Woyke T."/>
        </authorList>
    </citation>
    <scope>NUCLEOTIDE SEQUENCE [LARGE SCALE GENOMIC DNA]</scope>
    <source>
        <strain evidence="9 10">2ac9</strain>
    </source>
</reference>
<dbReference type="InterPro" id="IPR035965">
    <property type="entry name" value="PAS-like_dom_sf"/>
</dbReference>
<sequence length="840" mass="93569">MDKLLKLDVHHFFTRLILIPALIMGLSFTIAGYSHAQNSMNNAAAGIQLTPAEKTWLDRHPTITIAGPRSFPPFHYYEKDQLKGISADYIIQLADQLGLKLRILADLPWTEVLESVQQGEIDLIPCIAKTTERETYLDFSVPYLTFPLVIVTRDNSPFMGGIEDLHGKTLAMVPQTLAQEWLSRDGIDFSPLYVQSPLQGLEAVSFSRADATIENLAAATYLIHQTGLTNLKIAAPTPYDNYQLYMAVPKRHQEFLTILNKALAAISPQKKSEIRNQWLSVKYDYGVNREDVFRYIFLVLLFSLGIIFIILFRSHRLTKETRERIATEKALRESESKLRNILENSTNMYYAHTPDHEITYISRRCRQILQCEPQEAMKRWTEFVTDNPINLKGLEYSEKAIRTGQRQPPYELELRGNRGRKVIVEIRENPVVENGRTVAIVGSATDITAHKKAEQEREALQRQLIQAGKMESIGTLAGGIAHDFNNILGIILGNAQLAMLDLPQENRVRSRINEIETACLRAKDVVLQLLSFSRQREQRKQPLNPAKLVTDTVRLLRASIPSSIEILYQNHEPIQTINANPTQIQQIIINLCNNAAQAMEPGGGTLTICLEMADAHDLTMPELEAFSATEAVRLTIEDTGTGIDPAIQDRIFDPYFTTKEVGKGSGMGLAMVHGIVHNHGGVISVKSEMGCGTVFTVLLPASPMPPADEVAADSGSVPGGTESILIVDDEKGLTQILEAMLTNLGYTVKTNQDPEEALTTFTASPSRFDLIITDMTMPHINGLELCAAIKKIRPDIPVIVCTGHNSQPNADFLKHTDIAAVVMKPVTTTEIAQTIRRILD</sequence>
<dbReference type="GO" id="GO:0000155">
    <property type="term" value="F:phosphorelay sensor kinase activity"/>
    <property type="evidence" value="ECO:0007669"/>
    <property type="project" value="InterPro"/>
</dbReference>
<dbReference type="EC" id="2.7.13.3" evidence="2"/>